<dbReference type="EMBL" id="BKCJ010005254">
    <property type="protein sequence ID" value="GEU65714.1"/>
    <property type="molecule type" value="Genomic_DNA"/>
</dbReference>
<dbReference type="AlphaFoldDB" id="A0A6L2LZG2"/>
<accession>A0A6L2LZG2</accession>
<gene>
    <name evidence="2" type="ORF">Tci_037692</name>
</gene>
<reference evidence="2" key="1">
    <citation type="journal article" date="2019" name="Sci. Rep.">
        <title>Draft genome of Tanacetum cinerariifolium, the natural source of mosquito coil.</title>
        <authorList>
            <person name="Yamashiro T."/>
            <person name="Shiraishi A."/>
            <person name="Satake H."/>
            <person name="Nakayama K."/>
        </authorList>
    </citation>
    <scope>NUCLEOTIDE SEQUENCE</scope>
</reference>
<name>A0A6L2LZG2_TANCI</name>
<feature type="domain" description="Retrotransposon Copia-like N-terminal" evidence="1">
    <location>
        <begin position="35"/>
        <end position="79"/>
    </location>
</feature>
<comment type="caution">
    <text evidence="2">The sequence shown here is derived from an EMBL/GenBank/DDBJ whole genome shotgun (WGS) entry which is preliminary data.</text>
</comment>
<dbReference type="InterPro" id="IPR029472">
    <property type="entry name" value="Copia-like_N"/>
</dbReference>
<sequence length="523" mass="58633">MSLHGYYDGEYDDGSDVDNVILISKINVSHHLHLHPNASVSLTVVSVKLKGNENYQVLSCAMLLALEGKNKTGFINGSCRRAKHVWDELKETYDKADGSKHNQLIKLMQFLMGLDDTYMQIRSSILSRENILDVRSAYAIISNEESHMIATGSVSGTSQRNMPLTHYLTLFDVLVVPEYCVSLMSIHKVARDSKLVIAFDELKCYILNRDLKVGKVPGAGRQFGGLYYFDGNQDQVLNVLRPNLLFENDKSDVMCETCQRAKQTREPYPLSDHAPRQWNVELTSALIESGFVQSKSNCSLFSKKFGDVFIGLLVYVDDIIITVKYPWPIGVFKMGLGHVSRPGIGGRGSRWFIFLGTFVTRYFMAIGPPIWITDDFEAVVFDLLAEIGMINCKPADTPMMVNQKLFIEKKAKLADGNRYQQLVAHINAALRIVRYLKGTAGHGVLFRLNGHLNIQMYTDTDWAGDKGNRRSTSGYFSLVGGNLVSEIGFPPRGSTQIMCDNKAAIQISENPIQHDRTKHVEVD</sequence>
<dbReference type="CDD" id="cd09272">
    <property type="entry name" value="RNase_HI_RT_Ty1"/>
    <property type="match status" value="1"/>
</dbReference>
<evidence type="ECO:0000313" key="2">
    <source>
        <dbReference type="EMBL" id="GEU65714.1"/>
    </source>
</evidence>
<proteinExistence type="predicted"/>
<evidence type="ECO:0000259" key="1">
    <source>
        <dbReference type="Pfam" id="PF14244"/>
    </source>
</evidence>
<protein>
    <recommendedName>
        <fullName evidence="1">Retrotransposon Copia-like N-terminal domain-containing protein</fullName>
    </recommendedName>
</protein>
<organism evidence="2">
    <name type="scientific">Tanacetum cinerariifolium</name>
    <name type="common">Dalmatian daisy</name>
    <name type="synonym">Chrysanthemum cinerariifolium</name>
    <dbReference type="NCBI Taxonomy" id="118510"/>
    <lineage>
        <taxon>Eukaryota</taxon>
        <taxon>Viridiplantae</taxon>
        <taxon>Streptophyta</taxon>
        <taxon>Embryophyta</taxon>
        <taxon>Tracheophyta</taxon>
        <taxon>Spermatophyta</taxon>
        <taxon>Magnoliopsida</taxon>
        <taxon>eudicotyledons</taxon>
        <taxon>Gunneridae</taxon>
        <taxon>Pentapetalae</taxon>
        <taxon>asterids</taxon>
        <taxon>campanulids</taxon>
        <taxon>Asterales</taxon>
        <taxon>Asteraceae</taxon>
        <taxon>Asteroideae</taxon>
        <taxon>Anthemideae</taxon>
        <taxon>Anthemidinae</taxon>
        <taxon>Tanacetum</taxon>
    </lineage>
</organism>
<dbReference type="Pfam" id="PF14244">
    <property type="entry name" value="Retrotran_gag_3"/>
    <property type="match status" value="1"/>
</dbReference>
<dbReference type="PANTHER" id="PTHR11439:SF467">
    <property type="entry name" value="INTEGRASE CATALYTIC DOMAIN-CONTAINING PROTEIN"/>
    <property type="match status" value="1"/>
</dbReference>
<dbReference type="PANTHER" id="PTHR11439">
    <property type="entry name" value="GAG-POL-RELATED RETROTRANSPOSON"/>
    <property type="match status" value="1"/>
</dbReference>